<dbReference type="Proteomes" id="UP001176517">
    <property type="component" value="Unassembled WGS sequence"/>
</dbReference>
<feature type="transmembrane region" description="Helical" evidence="1">
    <location>
        <begin position="66"/>
        <end position="86"/>
    </location>
</feature>
<feature type="transmembrane region" description="Helical" evidence="1">
    <location>
        <begin position="148"/>
        <end position="172"/>
    </location>
</feature>
<keyword evidence="1" id="KW-0812">Transmembrane</keyword>
<reference evidence="2" key="1">
    <citation type="journal article" date="2023" name="PhytoFront">
        <title>Draft Genome Resources of Seven Strains of Tilletia horrida, Causal Agent of Kernel Smut of Rice.</title>
        <authorList>
            <person name="Khanal S."/>
            <person name="Antony Babu S."/>
            <person name="Zhou X.G."/>
        </authorList>
    </citation>
    <scope>NUCLEOTIDE SEQUENCE</scope>
    <source>
        <strain evidence="2">TX6</strain>
    </source>
</reference>
<gene>
    <name evidence="2" type="ORF">OC846_005783</name>
</gene>
<name>A0AAN6GKP0_9BASI</name>
<dbReference type="AlphaFoldDB" id="A0AAN6GKP0"/>
<evidence type="ECO:0000256" key="1">
    <source>
        <dbReference type="SAM" id="Phobius"/>
    </source>
</evidence>
<protein>
    <submittedName>
        <fullName evidence="2">Uncharacterized protein</fullName>
    </submittedName>
</protein>
<evidence type="ECO:0000313" key="3">
    <source>
        <dbReference type="Proteomes" id="UP001176517"/>
    </source>
</evidence>
<dbReference type="EMBL" id="JAPDMZ010000245">
    <property type="protein sequence ID" value="KAK0545139.1"/>
    <property type="molecule type" value="Genomic_DNA"/>
</dbReference>
<comment type="caution">
    <text evidence="2">The sequence shown here is derived from an EMBL/GenBank/DDBJ whole genome shotgun (WGS) entry which is preliminary data.</text>
</comment>
<evidence type="ECO:0000313" key="2">
    <source>
        <dbReference type="EMBL" id="KAK0545139.1"/>
    </source>
</evidence>
<sequence>MASNRPRSVLLFLLTVLVTSMALAMAVWLTVWCFLPPPQPTTPAQLALAQHISRQPAMIVAGIFKALWALSEAVILLFYVMQAFTWRMPPAWTTTWLDHLNWTQHWIAWPFFLLVQAVSGIVALAKAVPRTDVPLSDQILYIDPSKKIGFVLGCILSWPFHIITFTVQYFYLCNLQQTMLYYYSVERNEIALEEAQDAKLAQERLSALRAQHSS</sequence>
<accession>A0AAN6GKP0</accession>
<proteinExistence type="predicted"/>
<organism evidence="2 3">
    <name type="scientific">Tilletia horrida</name>
    <dbReference type="NCBI Taxonomy" id="155126"/>
    <lineage>
        <taxon>Eukaryota</taxon>
        <taxon>Fungi</taxon>
        <taxon>Dikarya</taxon>
        <taxon>Basidiomycota</taxon>
        <taxon>Ustilaginomycotina</taxon>
        <taxon>Exobasidiomycetes</taxon>
        <taxon>Tilletiales</taxon>
        <taxon>Tilletiaceae</taxon>
        <taxon>Tilletia</taxon>
    </lineage>
</organism>
<keyword evidence="3" id="KW-1185">Reference proteome</keyword>
<feature type="transmembrane region" description="Helical" evidence="1">
    <location>
        <begin position="106"/>
        <end position="128"/>
    </location>
</feature>
<keyword evidence="1" id="KW-0472">Membrane</keyword>
<keyword evidence="1" id="KW-1133">Transmembrane helix</keyword>